<gene>
    <name evidence="2" type="ORF">ACHAWO_008658</name>
</gene>
<reference evidence="2 3" key="1">
    <citation type="submission" date="2024-10" db="EMBL/GenBank/DDBJ databases">
        <title>Updated reference genomes for cyclostephanoid diatoms.</title>
        <authorList>
            <person name="Roberts W.R."/>
            <person name="Alverson A.J."/>
        </authorList>
    </citation>
    <scope>NUCLEOTIDE SEQUENCE [LARGE SCALE GENOMIC DNA]</scope>
    <source>
        <strain evidence="2 3">AJA010-31</strain>
    </source>
</reference>
<feature type="region of interest" description="Disordered" evidence="1">
    <location>
        <begin position="514"/>
        <end position="542"/>
    </location>
</feature>
<keyword evidence="3" id="KW-1185">Reference proteome</keyword>
<comment type="caution">
    <text evidence="2">The sequence shown here is derived from an EMBL/GenBank/DDBJ whole genome shotgun (WGS) entry which is preliminary data.</text>
</comment>
<dbReference type="AlphaFoldDB" id="A0ABD3QER5"/>
<dbReference type="Proteomes" id="UP001530400">
    <property type="component" value="Unassembled WGS sequence"/>
</dbReference>
<sequence length="542" mass="61930">MNESKSHNNGRTVGLLRSAETRFASFFLAMQRALRCRRALESTVHSAKWTEMKQLKPFIVRSADDVKDPTFWKRIFVVLRALFPILKLLRLADSNKANMDKVCFYVNRARIHLIKSKEDLMDEELMPSNYSISKETEQDATYDSDSECDEEEESAELANIITVDEEDLDVYEVDDEWGTLVTDESKGIFKDVVECFSKRTPKMLHDFAWTAFVCSVRPDIVADAKVRIDGNGPVRNMIEDCVRRLLSDDVDGELDGTIDRKVDLFWDELNQFHNRTGPFNRPSWFNSMDCINGNSAVWHNKYSRNHTEVFGKIACRVTSKITGSGGAERGWSDNKEVKSGKRSHITTDKLKKQGLLFTSANIRRAQIKRDELEKAGSNVPGDVWDCEDEQFSLSLEKWGVDLEELKKPLGPRRLFKCWVEDWEDVFDKGDVMRTKLLAKYGGLVFDDCDAEPMVRMRVSSTKLKYIRRGGWYAVAEPPEYIGDGSDEDLLESIAITDDVLIELIKSTKQPDELNVVFQHKEQEEGGEEDGINEGNSSDSESE</sequence>
<proteinExistence type="predicted"/>
<name>A0ABD3QER5_9STRA</name>
<dbReference type="SUPFAM" id="SSF53098">
    <property type="entry name" value="Ribonuclease H-like"/>
    <property type="match status" value="1"/>
</dbReference>
<evidence type="ECO:0000256" key="1">
    <source>
        <dbReference type="SAM" id="MobiDB-lite"/>
    </source>
</evidence>
<organism evidence="2 3">
    <name type="scientific">Cyclotella atomus</name>
    <dbReference type="NCBI Taxonomy" id="382360"/>
    <lineage>
        <taxon>Eukaryota</taxon>
        <taxon>Sar</taxon>
        <taxon>Stramenopiles</taxon>
        <taxon>Ochrophyta</taxon>
        <taxon>Bacillariophyta</taxon>
        <taxon>Coscinodiscophyceae</taxon>
        <taxon>Thalassiosirophycidae</taxon>
        <taxon>Stephanodiscales</taxon>
        <taxon>Stephanodiscaceae</taxon>
        <taxon>Cyclotella</taxon>
    </lineage>
</organism>
<evidence type="ECO:0000313" key="2">
    <source>
        <dbReference type="EMBL" id="KAL3798241.1"/>
    </source>
</evidence>
<accession>A0ABD3QER5</accession>
<evidence type="ECO:0000313" key="3">
    <source>
        <dbReference type="Proteomes" id="UP001530400"/>
    </source>
</evidence>
<dbReference type="InterPro" id="IPR012337">
    <property type="entry name" value="RNaseH-like_sf"/>
</dbReference>
<protein>
    <recommendedName>
        <fullName evidence="4">HAT C-terminal dimerisation domain-containing protein</fullName>
    </recommendedName>
</protein>
<evidence type="ECO:0008006" key="4">
    <source>
        <dbReference type="Google" id="ProtNLM"/>
    </source>
</evidence>
<dbReference type="EMBL" id="JALLPJ020000225">
    <property type="protein sequence ID" value="KAL3798241.1"/>
    <property type="molecule type" value="Genomic_DNA"/>
</dbReference>